<sequence>MGMESENALLASFIDMYGKCDRSSQMSQVSDEVDALRIGACSTLVSGLQRKGFVDEALMVFRQFKDKGIDLNALSSLIHGRATGFSIRSSGSSGDVYVGSALIRISDFFKPMQEMWKDCMMQLINNDKIIVFDFLCPFAGDSDSDANIEKNLRTRPLPTPAYRLSVPSIGHSPK</sequence>
<dbReference type="PROSITE" id="PS51375">
    <property type="entry name" value="PPR"/>
    <property type="match status" value="1"/>
</dbReference>
<proteinExistence type="predicted"/>
<reference evidence="3" key="1">
    <citation type="submission" date="2019-11" db="EMBL/GenBank/DDBJ databases">
        <authorList>
            <person name="Liu Y."/>
            <person name="Hou J."/>
            <person name="Li T.-Q."/>
            <person name="Guan C.-H."/>
            <person name="Wu X."/>
            <person name="Wu H.-Z."/>
            <person name="Ling F."/>
            <person name="Zhang R."/>
            <person name="Shi X.-G."/>
            <person name="Ren J.-P."/>
            <person name="Chen E.-F."/>
            <person name="Sun J.-M."/>
        </authorList>
    </citation>
    <scope>NUCLEOTIDE SEQUENCE</scope>
    <source>
        <strain evidence="3">Adult_tree_wgs_1</strain>
        <tissue evidence="3">Leaves</tissue>
    </source>
</reference>
<evidence type="ECO:0000313" key="3">
    <source>
        <dbReference type="EMBL" id="KAF7113512.1"/>
    </source>
</evidence>
<evidence type="ECO:0000256" key="2">
    <source>
        <dbReference type="PROSITE-ProRule" id="PRU00708"/>
    </source>
</evidence>
<organism evidence="3 4">
    <name type="scientific">Rhododendron simsii</name>
    <name type="common">Sims's rhododendron</name>
    <dbReference type="NCBI Taxonomy" id="118357"/>
    <lineage>
        <taxon>Eukaryota</taxon>
        <taxon>Viridiplantae</taxon>
        <taxon>Streptophyta</taxon>
        <taxon>Embryophyta</taxon>
        <taxon>Tracheophyta</taxon>
        <taxon>Spermatophyta</taxon>
        <taxon>Magnoliopsida</taxon>
        <taxon>eudicotyledons</taxon>
        <taxon>Gunneridae</taxon>
        <taxon>Pentapetalae</taxon>
        <taxon>asterids</taxon>
        <taxon>Ericales</taxon>
        <taxon>Ericaceae</taxon>
        <taxon>Ericoideae</taxon>
        <taxon>Rhodoreae</taxon>
        <taxon>Rhododendron</taxon>
    </lineage>
</organism>
<dbReference type="EMBL" id="WJXA01000277">
    <property type="protein sequence ID" value="KAF7113512.1"/>
    <property type="molecule type" value="Genomic_DNA"/>
</dbReference>
<evidence type="ECO:0000313" key="4">
    <source>
        <dbReference type="Proteomes" id="UP000626092"/>
    </source>
</evidence>
<dbReference type="InterPro" id="IPR002885">
    <property type="entry name" value="PPR_rpt"/>
</dbReference>
<gene>
    <name evidence="3" type="ORF">RHSIM_RhsimUnG0117700</name>
</gene>
<dbReference type="OrthoDB" id="10585786at2759"/>
<accession>A0A834FVH4</accession>
<comment type="caution">
    <text evidence="3">The sequence shown here is derived from an EMBL/GenBank/DDBJ whole genome shotgun (WGS) entry which is preliminary data.</text>
</comment>
<protein>
    <recommendedName>
        <fullName evidence="5">Pentatricopeptide repeat-containing protein</fullName>
    </recommendedName>
</protein>
<dbReference type="AlphaFoldDB" id="A0A834FVH4"/>
<keyword evidence="4" id="KW-1185">Reference proteome</keyword>
<feature type="repeat" description="PPR" evidence="2">
    <location>
        <begin position="37"/>
        <end position="71"/>
    </location>
</feature>
<dbReference type="NCBIfam" id="TIGR00756">
    <property type="entry name" value="PPR"/>
    <property type="match status" value="1"/>
</dbReference>
<dbReference type="InterPro" id="IPR011990">
    <property type="entry name" value="TPR-like_helical_dom_sf"/>
</dbReference>
<dbReference type="Proteomes" id="UP000626092">
    <property type="component" value="Unassembled WGS sequence"/>
</dbReference>
<evidence type="ECO:0000256" key="1">
    <source>
        <dbReference type="ARBA" id="ARBA00022737"/>
    </source>
</evidence>
<keyword evidence="1" id="KW-0677">Repeat</keyword>
<dbReference type="Gene3D" id="1.25.40.10">
    <property type="entry name" value="Tetratricopeptide repeat domain"/>
    <property type="match status" value="1"/>
</dbReference>
<evidence type="ECO:0008006" key="5">
    <source>
        <dbReference type="Google" id="ProtNLM"/>
    </source>
</evidence>
<name>A0A834FVH4_RHOSS</name>